<dbReference type="RefSeq" id="WP_163132522.1">
    <property type="nucleotide sequence ID" value="NZ_JAYDYW010000014.1"/>
</dbReference>
<accession>A0ABU7G8J6</accession>
<feature type="chain" id="PRO_5045452002" description="DUF2059 domain-containing protein" evidence="1">
    <location>
        <begin position="18"/>
        <end position="178"/>
    </location>
</feature>
<evidence type="ECO:0000256" key="1">
    <source>
        <dbReference type="SAM" id="SignalP"/>
    </source>
</evidence>
<dbReference type="EMBL" id="JAYDYW010000014">
    <property type="protein sequence ID" value="MEE1675585.1"/>
    <property type="molecule type" value="Genomic_DNA"/>
</dbReference>
<sequence length="178" mass="20487">MRSLLFLLLLIGSFANAANLNQQQLDNWFEASKMLKPIVEKIEEENTFEDLDNPSELAEQMVLQLNRSSHITEVKQALSKYNLDLEKWAATTEQVVFAMLAVNFEEYKPQLELYENMKQQLLDNPELTAEDKQQLMASFEAGDQWFTQIQAVPQSDIDLVAPQVSKIQAELGWEFDTN</sequence>
<evidence type="ECO:0000313" key="3">
    <source>
        <dbReference type="Proteomes" id="UP001310248"/>
    </source>
</evidence>
<proteinExistence type="predicted"/>
<protein>
    <recommendedName>
        <fullName evidence="4">DUF2059 domain-containing protein</fullName>
    </recommendedName>
</protein>
<gene>
    <name evidence="2" type="ORF">SNR37_000911</name>
</gene>
<comment type="caution">
    <text evidence="2">The sequence shown here is derived from an EMBL/GenBank/DDBJ whole genome shotgun (WGS) entry which is preliminary data.</text>
</comment>
<keyword evidence="3" id="KW-1185">Reference proteome</keyword>
<reference evidence="3" key="1">
    <citation type="submission" date="2023-07" db="EMBL/GenBank/DDBJ databases">
        <title>Draft genome sequence of Agarivorans aestuarii strain ZMCS4, a CAZymes producing bacteria isolated from the marine brown algae Clodostephus spongiosus.</title>
        <authorList>
            <person name="Lorente B."/>
            <person name="Cabral C."/>
            <person name="Frias J."/>
            <person name="Faria J."/>
            <person name="Toubarro D."/>
        </authorList>
    </citation>
    <scope>NUCLEOTIDE SEQUENCE [LARGE SCALE GENOMIC DNA]</scope>
    <source>
        <strain evidence="3">ZMCS4</strain>
    </source>
</reference>
<feature type="signal peptide" evidence="1">
    <location>
        <begin position="1"/>
        <end position="17"/>
    </location>
</feature>
<evidence type="ECO:0008006" key="4">
    <source>
        <dbReference type="Google" id="ProtNLM"/>
    </source>
</evidence>
<name>A0ABU7G8J6_9ALTE</name>
<evidence type="ECO:0000313" key="2">
    <source>
        <dbReference type="EMBL" id="MEE1675585.1"/>
    </source>
</evidence>
<dbReference type="Proteomes" id="UP001310248">
    <property type="component" value="Unassembled WGS sequence"/>
</dbReference>
<keyword evidence="1" id="KW-0732">Signal</keyword>
<organism evidence="2 3">
    <name type="scientific">Agarivorans aestuarii</name>
    <dbReference type="NCBI Taxonomy" id="1563703"/>
    <lineage>
        <taxon>Bacteria</taxon>
        <taxon>Pseudomonadati</taxon>
        <taxon>Pseudomonadota</taxon>
        <taxon>Gammaproteobacteria</taxon>
        <taxon>Alteromonadales</taxon>
        <taxon>Alteromonadaceae</taxon>
        <taxon>Agarivorans</taxon>
    </lineage>
</organism>